<name>A0A8H5FMZ0_9AGAR</name>
<comment type="caution">
    <text evidence="2">The sequence shown here is derived from an EMBL/GenBank/DDBJ whole genome shotgun (WGS) entry which is preliminary data.</text>
</comment>
<protein>
    <recommendedName>
        <fullName evidence="4">Oxidoreductase AflY</fullName>
    </recommendedName>
</protein>
<dbReference type="Pfam" id="PF14027">
    <property type="entry name" value="Questin_oxidase"/>
    <property type="match status" value="1"/>
</dbReference>
<accession>A0A8H5FMZ0</accession>
<dbReference type="OrthoDB" id="10004862at2759"/>
<reference evidence="2 3" key="1">
    <citation type="journal article" date="2020" name="ISME J.">
        <title>Uncovering the hidden diversity of litter-decomposition mechanisms in mushroom-forming fungi.</title>
        <authorList>
            <person name="Floudas D."/>
            <person name="Bentzer J."/>
            <person name="Ahren D."/>
            <person name="Johansson T."/>
            <person name="Persson P."/>
            <person name="Tunlid A."/>
        </authorList>
    </citation>
    <scope>NUCLEOTIDE SEQUENCE [LARGE SCALE GENOMIC DNA]</scope>
    <source>
        <strain evidence="2 3">CBS 175.51</strain>
    </source>
</reference>
<dbReference type="InterPro" id="IPR025337">
    <property type="entry name" value="Questin_oxidase-like"/>
</dbReference>
<gene>
    <name evidence="2" type="ORF">D9611_001888</name>
</gene>
<evidence type="ECO:0008006" key="4">
    <source>
        <dbReference type="Google" id="ProtNLM"/>
    </source>
</evidence>
<evidence type="ECO:0000313" key="2">
    <source>
        <dbReference type="EMBL" id="KAF5342462.1"/>
    </source>
</evidence>
<dbReference type="Proteomes" id="UP000541558">
    <property type="component" value="Unassembled WGS sequence"/>
</dbReference>
<dbReference type="AlphaFoldDB" id="A0A8H5FMZ0"/>
<keyword evidence="3" id="KW-1185">Reference proteome</keyword>
<dbReference type="EMBL" id="JAACJK010000001">
    <property type="protein sequence ID" value="KAF5342462.1"/>
    <property type="molecule type" value="Genomic_DNA"/>
</dbReference>
<dbReference type="PANTHER" id="PTHR35870:SF1">
    <property type="entry name" value="PROTEIN, PUTATIVE (AFU_ORTHOLOGUE AFUA_5G03330)-RELATED"/>
    <property type="match status" value="1"/>
</dbReference>
<dbReference type="GO" id="GO:0016491">
    <property type="term" value="F:oxidoreductase activity"/>
    <property type="evidence" value="ECO:0007669"/>
    <property type="project" value="UniProtKB-KW"/>
</dbReference>
<organism evidence="2 3">
    <name type="scientific">Ephemerocybe angulata</name>
    <dbReference type="NCBI Taxonomy" id="980116"/>
    <lineage>
        <taxon>Eukaryota</taxon>
        <taxon>Fungi</taxon>
        <taxon>Dikarya</taxon>
        <taxon>Basidiomycota</taxon>
        <taxon>Agaricomycotina</taxon>
        <taxon>Agaricomycetes</taxon>
        <taxon>Agaricomycetidae</taxon>
        <taxon>Agaricales</taxon>
        <taxon>Agaricineae</taxon>
        <taxon>Psathyrellaceae</taxon>
        <taxon>Ephemerocybe</taxon>
    </lineage>
</organism>
<proteinExistence type="predicted"/>
<evidence type="ECO:0000313" key="3">
    <source>
        <dbReference type="Proteomes" id="UP000541558"/>
    </source>
</evidence>
<sequence length="475" mass="52908">MPIAWNAPTASKVTLAPRLWPGRTPQATKALTRILEENHNTYELIFGGRFHNHLSHTTLALWALGAPESIIQASWDRFQKCLEPMNSTEASLVITKDNWKDHVGDEKHYQPYLKFFRSEVGIKGMDGVLEEYVFAPEANAASGSGRAPEMFNRNFDGILHPMIHAGYGLEFNMPGIFAEGMASIATHTASSTGTIPPSSLEAGAADPKGSLDIFTILGRIIGDEFKVTAGGNLFQAYGEIMGQQGREVKALIEEWDLSGPIEKAIEELIWITTIIFGIVGRETDSSFNADFFFMHFVTSALFLPIWLERIKKPEIKRTFLRGYLSVVLVTYMARGKPVIDIHRFFADSTTLRPTAPGAHPSPALETAKGVPEADAINPNPWIQIIQSTLVHPDEHVPKIQRALAHFDELYGDTEKGRFKNSKLEGAEDLDGSLFLRVAGLTMTRNRWVREGEEIKTIGTIPPVEIWDFRGFAKKY</sequence>
<dbReference type="PANTHER" id="PTHR35870">
    <property type="entry name" value="PROTEIN, PUTATIVE (AFU_ORTHOLOGUE AFUA_5G03330)-RELATED"/>
    <property type="match status" value="1"/>
</dbReference>
<evidence type="ECO:0000256" key="1">
    <source>
        <dbReference type="ARBA" id="ARBA00023002"/>
    </source>
</evidence>
<keyword evidence="1" id="KW-0560">Oxidoreductase</keyword>